<proteinExistence type="predicted"/>
<name>A0A838XX42_9HYPH</name>
<dbReference type="AlphaFoldDB" id="A0A838XX42"/>
<evidence type="ECO:0000313" key="2">
    <source>
        <dbReference type="Proteomes" id="UP000559404"/>
    </source>
</evidence>
<keyword evidence="2" id="KW-1185">Reference proteome</keyword>
<accession>A0A838XX42</accession>
<dbReference type="RefSeq" id="WP_181759666.1">
    <property type="nucleotide sequence ID" value="NZ_BMCR01000006.1"/>
</dbReference>
<comment type="caution">
    <text evidence="1">The sequence shown here is derived from an EMBL/GenBank/DDBJ whole genome shotgun (WGS) entry which is preliminary data.</text>
</comment>
<dbReference type="EMBL" id="JACEON010000005">
    <property type="protein sequence ID" value="MBA4611473.1"/>
    <property type="molecule type" value="Genomic_DNA"/>
</dbReference>
<sequence>MSARNATASGIISSRAIVAVEPVEAIRPESFRRYRGANPAFIAQLIAHRENLPQTRARRRADPATAIGAYTATERMPRHIPTGRLLSVCK</sequence>
<dbReference type="Proteomes" id="UP000559404">
    <property type="component" value="Unassembled WGS sequence"/>
</dbReference>
<reference evidence="1 2" key="2">
    <citation type="submission" date="2020-08" db="EMBL/GenBank/DDBJ databases">
        <title>Stappia taiwanensis sp. nov., isolated from a coastal thermal spring.</title>
        <authorList>
            <person name="Kampfer P."/>
        </authorList>
    </citation>
    <scope>NUCLEOTIDE SEQUENCE [LARGE SCALE GENOMIC DNA]</scope>
    <source>
        <strain evidence="1 2">DSM 23284</strain>
    </source>
</reference>
<reference evidence="1 2" key="1">
    <citation type="submission" date="2020-07" db="EMBL/GenBank/DDBJ databases">
        <authorList>
            <person name="Li M."/>
        </authorList>
    </citation>
    <scope>NUCLEOTIDE SEQUENCE [LARGE SCALE GENOMIC DNA]</scope>
    <source>
        <strain evidence="1 2">DSM 23284</strain>
    </source>
</reference>
<evidence type="ECO:0000313" key="1">
    <source>
        <dbReference type="EMBL" id="MBA4611473.1"/>
    </source>
</evidence>
<protein>
    <submittedName>
        <fullName evidence="1">Uncharacterized protein</fullName>
    </submittedName>
</protein>
<organism evidence="1 2">
    <name type="scientific">Stappia taiwanensis</name>
    <dbReference type="NCBI Taxonomy" id="992267"/>
    <lineage>
        <taxon>Bacteria</taxon>
        <taxon>Pseudomonadati</taxon>
        <taxon>Pseudomonadota</taxon>
        <taxon>Alphaproteobacteria</taxon>
        <taxon>Hyphomicrobiales</taxon>
        <taxon>Stappiaceae</taxon>
        <taxon>Stappia</taxon>
    </lineage>
</organism>
<gene>
    <name evidence="1" type="ORF">H1W37_07425</name>
</gene>